<feature type="compositionally biased region" description="Polar residues" evidence="1">
    <location>
        <begin position="27"/>
        <end position="42"/>
    </location>
</feature>
<proteinExistence type="predicted"/>
<evidence type="ECO:0000313" key="2">
    <source>
        <dbReference type="EMBL" id="TDL20348.1"/>
    </source>
</evidence>
<evidence type="ECO:0000313" key="3">
    <source>
        <dbReference type="Proteomes" id="UP000294933"/>
    </source>
</evidence>
<dbReference type="Proteomes" id="UP000294933">
    <property type="component" value="Unassembled WGS sequence"/>
</dbReference>
<reference evidence="2 3" key="1">
    <citation type="submission" date="2018-06" db="EMBL/GenBank/DDBJ databases">
        <title>A transcriptomic atlas of mushroom development highlights an independent origin of complex multicellularity.</title>
        <authorList>
            <consortium name="DOE Joint Genome Institute"/>
            <person name="Krizsan K."/>
            <person name="Almasi E."/>
            <person name="Merenyi Z."/>
            <person name="Sahu N."/>
            <person name="Viragh M."/>
            <person name="Koszo T."/>
            <person name="Mondo S."/>
            <person name="Kiss B."/>
            <person name="Balint B."/>
            <person name="Kues U."/>
            <person name="Barry K."/>
            <person name="Hegedus J.C."/>
            <person name="Henrissat B."/>
            <person name="Johnson J."/>
            <person name="Lipzen A."/>
            <person name="Ohm R."/>
            <person name="Nagy I."/>
            <person name="Pangilinan J."/>
            <person name="Yan J."/>
            <person name="Xiong Y."/>
            <person name="Grigoriev I.V."/>
            <person name="Hibbett D.S."/>
            <person name="Nagy L.G."/>
        </authorList>
    </citation>
    <scope>NUCLEOTIDE SEQUENCE [LARGE SCALE GENOMIC DNA]</scope>
    <source>
        <strain evidence="2 3">SZMC22713</strain>
    </source>
</reference>
<accession>A0A4Y7PZB1</accession>
<organism evidence="2 3">
    <name type="scientific">Rickenella mellea</name>
    <dbReference type="NCBI Taxonomy" id="50990"/>
    <lineage>
        <taxon>Eukaryota</taxon>
        <taxon>Fungi</taxon>
        <taxon>Dikarya</taxon>
        <taxon>Basidiomycota</taxon>
        <taxon>Agaricomycotina</taxon>
        <taxon>Agaricomycetes</taxon>
        <taxon>Hymenochaetales</taxon>
        <taxon>Rickenellaceae</taxon>
        <taxon>Rickenella</taxon>
    </lineage>
</organism>
<keyword evidence="3" id="KW-1185">Reference proteome</keyword>
<protein>
    <submittedName>
        <fullName evidence="2">Uncharacterized protein</fullName>
    </submittedName>
</protein>
<feature type="region of interest" description="Disordered" evidence="1">
    <location>
        <begin position="1"/>
        <end position="97"/>
    </location>
</feature>
<name>A0A4Y7PZB1_9AGAM</name>
<dbReference type="STRING" id="50990.A0A4Y7PZB1"/>
<feature type="compositionally biased region" description="Basic and acidic residues" evidence="1">
    <location>
        <begin position="83"/>
        <end position="97"/>
    </location>
</feature>
<dbReference type="AlphaFoldDB" id="A0A4Y7PZB1"/>
<dbReference type="VEuPathDB" id="FungiDB:BD410DRAFT_791155"/>
<dbReference type="EMBL" id="ML170189">
    <property type="protein sequence ID" value="TDL20348.1"/>
    <property type="molecule type" value="Genomic_DNA"/>
</dbReference>
<dbReference type="OrthoDB" id="2532734at2759"/>
<sequence>MSGFINRIKSAIKPNKNSPSAKEGNKEQQFTIQPHPAKTNNPADLEPPQLGAGLNNKPEFSAHQTPGPYVPSAAIASNIEPPASREEMRARQVELNK</sequence>
<gene>
    <name evidence="2" type="ORF">BD410DRAFT_791155</name>
</gene>
<evidence type="ECO:0000256" key="1">
    <source>
        <dbReference type="SAM" id="MobiDB-lite"/>
    </source>
</evidence>